<reference evidence="2 3" key="1">
    <citation type="submission" date="2020-08" db="EMBL/GenBank/DDBJ databases">
        <title>Amycolatopsis echigonensis JCM 21831.</title>
        <authorList>
            <person name="Tedsree N."/>
            <person name="Kuncharoen N."/>
            <person name="Likhitwitayawuid K."/>
            <person name="Tanasupawat S."/>
        </authorList>
    </citation>
    <scope>NUCLEOTIDE SEQUENCE [LARGE SCALE GENOMIC DNA]</scope>
    <source>
        <strain evidence="2 3">JCM 21831</strain>
    </source>
</reference>
<dbReference type="RefSeq" id="WP_183123213.1">
    <property type="nucleotide sequence ID" value="NZ_JACJHR010000006.1"/>
</dbReference>
<accession>A0A8E1VUV9</accession>
<evidence type="ECO:0000313" key="2">
    <source>
        <dbReference type="EMBL" id="MBB2498718.1"/>
    </source>
</evidence>
<evidence type="ECO:0000313" key="3">
    <source>
        <dbReference type="Proteomes" id="UP000550260"/>
    </source>
</evidence>
<gene>
    <name evidence="2" type="ORF">H5411_06165</name>
</gene>
<feature type="transmembrane region" description="Helical" evidence="1">
    <location>
        <begin position="77"/>
        <end position="96"/>
    </location>
</feature>
<dbReference type="Proteomes" id="UP000550260">
    <property type="component" value="Unassembled WGS sequence"/>
</dbReference>
<comment type="caution">
    <text evidence="2">The sequence shown here is derived from an EMBL/GenBank/DDBJ whole genome shotgun (WGS) entry which is preliminary data.</text>
</comment>
<feature type="transmembrane region" description="Helical" evidence="1">
    <location>
        <begin position="116"/>
        <end position="134"/>
    </location>
</feature>
<name>A0A8E1VUV9_9PSEU</name>
<evidence type="ECO:0000256" key="1">
    <source>
        <dbReference type="SAM" id="Phobius"/>
    </source>
</evidence>
<protein>
    <submittedName>
        <fullName evidence="2">Uncharacterized protein</fullName>
    </submittedName>
</protein>
<keyword evidence="1" id="KW-0472">Membrane</keyword>
<dbReference type="AlphaFoldDB" id="A0A8E1VUV9"/>
<keyword evidence="1" id="KW-0812">Transmembrane</keyword>
<proteinExistence type="predicted"/>
<dbReference type="EMBL" id="JACJHR010000006">
    <property type="protein sequence ID" value="MBB2498718.1"/>
    <property type="molecule type" value="Genomic_DNA"/>
</dbReference>
<feature type="transmembrane region" description="Helical" evidence="1">
    <location>
        <begin position="39"/>
        <end position="65"/>
    </location>
</feature>
<keyword evidence="1" id="KW-1133">Transmembrane helix</keyword>
<sequence>MRRFGIIALAATVFAVLVGPDGPLGRFWAPDPDAPAAHGAVLAGLIGENMVENIAFGVGIAILLLGRRWFAARTDTARAGQIARIATAWLLASWMPHAALHRHLGMQPTGILPVEWIFHAGSILAAVLLLWAFAHTVAAPARRSRPADNSTVRQPR</sequence>
<organism evidence="2 3">
    <name type="scientific">Amycolatopsis echigonensis</name>
    <dbReference type="NCBI Taxonomy" id="2576905"/>
    <lineage>
        <taxon>Bacteria</taxon>
        <taxon>Bacillati</taxon>
        <taxon>Actinomycetota</taxon>
        <taxon>Actinomycetes</taxon>
        <taxon>Pseudonocardiales</taxon>
        <taxon>Pseudonocardiaceae</taxon>
        <taxon>Amycolatopsis</taxon>
    </lineage>
</organism>